<feature type="compositionally biased region" description="Basic and acidic residues" evidence="7">
    <location>
        <begin position="319"/>
        <end position="329"/>
    </location>
</feature>
<evidence type="ECO:0000256" key="5">
    <source>
        <dbReference type="ARBA" id="ARBA00022691"/>
    </source>
</evidence>
<dbReference type="EMBL" id="LPWE01000013">
    <property type="protein sequence ID" value="ODR93814.1"/>
    <property type="molecule type" value="Genomic_DNA"/>
</dbReference>
<dbReference type="AlphaFoldDB" id="A0A1E3VJX7"/>
<feature type="binding site" evidence="6">
    <location>
        <position position="111"/>
    </location>
    <ligand>
        <name>S-adenosyl-L-methionine</name>
        <dbReference type="ChEBI" id="CHEBI:59789"/>
    </ligand>
</feature>
<dbReference type="EC" id="2.1.1.199" evidence="6"/>
<evidence type="ECO:0000256" key="7">
    <source>
        <dbReference type="SAM" id="MobiDB-lite"/>
    </source>
</evidence>
<dbReference type="NCBIfam" id="TIGR00006">
    <property type="entry name" value="16S rRNA (cytosine(1402)-N(4))-methyltransferase RsmH"/>
    <property type="match status" value="1"/>
</dbReference>
<evidence type="ECO:0000256" key="1">
    <source>
        <dbReference type="ARBA" id="ARBA00010396"/>
    </source>
</evidence>
<dbReference type="Gene3D" id="3.40.50.150">
    <property type="entry name" value="Vaccinia Virus protein VP39"/>
    <property type="match status" value="1"/>
</dbReference>
<evidence type="ECO:0000256" key="6">
    <source>
        <dbReference type="HAMAP-Rule" id="MF_01007"/>
    </source>
</evidence>
<dbReference type="Gene3D" id="1.10.150.170">
    <property type="entry name" value="Putative methyltransferase TM0872, insert domain"/>
    <property type="match status" value="1"/>
</dbReference>
<sequence>MTDRGRPSSVAGGLVRHIPVLLSEVLTALGPEDGDIIIDGTFGAGGYSRAILEAADCRMFAIDRDTEALANAPALATDFPGRFEAVLGRYSDMESLATENGIEAADGIVLDIGVSSMQLDEPERGFSFAKDGPLDMRMGADGLSAADVVNTFEEAQIAEIIYVFGEERRSRAIAKAIVRARAEAPIARTGTLADIVAGVLGRGRDHTKHPATRTFQALRLYVNAELEQLAEGLSAAERLLKPGGRLVVVTFHSLEDRIVKRFFTSRSAPPQKGSRHLPDHEGKEFLPSFQLLNRRPVEPSEDEVRSNPRARSARLRAGRRTEAPAKKPDFAGLGVPELRRTGSA</sequence>
<dbReference type="GO" id="GO:0071424">
    <property type="term" value="F:rRNA (cytosine-N4-)-methyltransferase activity"/>
    <property type="evidence" value="ECO:0007669"/>
    <property type="project" value="UniProtKB-UniRule"/>
</dbReference>
<evidence type="ECO:0000313" key="8">
    <source>
        <dbReference type="EMBL" id="ODR93814.1"/>
    </source>
</evidence>
<evidence type="ECO:0000256" key="3">
    <source>
        <dbReference type="ARBA" id="ARBA00022603"/>
    </source>
</evidence>
<evidence type="ECO:0000256" key="2">
    <source>
        <dbReference type="ARBA" id="ARBA00022552"/>
    </source>
</evidence>
<protein>
    <recommendedName>
        <fullName evidence="6">Ribosomal RNA small subunit methyltransferase H</fullName>
        <ecNumber evidence="6">2.1.1.199</ecNumber>
    </recommendedName>
    <alternativeName>
        <fullName evidence="6">16S rRNA m(4)C1402 methyltransferase</fullName>
    </alternativeName>
    <alternativeName>
        <fullName evidence="6">rRNA (cytosine-N(4)-)-methyltransferase RsmH</fullName>
    </alternativeName>
</protein>
<reference evidence="8 9" key="1">
    <citation type="journal article" date="2016" name="Environ. Microbiol.">
        <title>New Methyloceanibacter diversity from North Sea sediments includes methanotroph containing solely the soluble methane monooxygenase.</title>
        <authorList>
            <person name="Vekeman B."/>
            <person name="Kerckhof F.M."/>
            <person name="Cremers G."/>
            <person name="de Vos P."/>
            <person name="Vandamme P."/>
            <person name="Boon N."/>
            <person name="Op den Camp H.J."/>
            <person name="Heylen K."/>
        </authorList>
    </citation>
    <scope>NUCLEOTIDE SEQUENCE [LARGE SCALE GENOMIC DNA]</scope>
    <source>
        <strain evidence="8 9">R-67176</strain>
    </source>
</reference>
<accession>A0A1E3VJX7</accession>
<keyword evidence="2 6" id="KW-0698">rRNA processing</keyword>
<dbReference type="InterPro" id="IPR029063">
    <property type="entry name" value="SAM-dependent_MTases_sf"/>
</dbReference>
<dbReference type="GO" id="GO:0070475">
    <property type="term" value="P:rRNA base methylation"/>
    <property type="evidence" value="ECO:0007669"/>
    <property type="project" value="UniProtKB-UniRule"/>
</dbReference>
<dbReference type="STRING" id="1774970.AUC70_09230"/>
<name>A0A1E3VJX7_9HYPH</name>
<keyword evidence="9" id="KW-1185">Reference proteome</keyword>
<dbReference type="GO" id="GO:0005737">
    <property type="term" value="C:cytoplasm"/>
    <property type="evidence" value="ECO:0007669"/>
    <property type="project" value="UniProtKB-SubCell"/>
</dbReference>
<comment type="catalytic activity">
    <reaction evidence="6">
        <text>cytidine(1402) in 16S rRNA + S-adenosyl-L-methionine = N(4)-methylcytidine(1402) in 16S rRNA + S-adenosyl-L-homocysteine + H(+)</text>
        <dbReference type="Rhea" id="RHEA:42928"/>
        <dbReference type="Rhea" id="RHEA-COMP:10286"/>
        <dbReference type="Rhea" id="RHEA-COMP:10287"/>
        <dbReference type="ChEBI" id="CHEBI:15378"/>
        <dbReference type="ChEBI" id="CHEBI:57856"/>
        <dbReference type="ChEBI" id="CHEBI:59789"/>
        <dbReference type="ChEBI" id="CHEBI:74506"/>
        <dbReference type="ChEBI" id="CHEBI:82748"/>
        <dbReference type="EC" id="2.1.1.199"/>
    </reaction>
</comment>
<dbReference type="PANTHER" id="PTHR11265">
    <property type="entry name" value="S-ADENOSYL-METHYLTRANSFERASE MRAW"/>
    <property type="match status" value="1"/>
</dbReference>
<dbReference type="InterPro" id="IPR002903">
    <property type="entry name" value="RsmH"/>
</dbReference>
<dbReference type="PANTHER" id="PTHR11265:SF0">
    <property type="entry name" value="12S RRNA N4-METHYLCYTIDINE METHYLTRANSFERASE"/>
    <property type="match status" value="1"/>
</dbReference>
<dbReference type="PIRSF" id="PIRSF004486">
    <property type="entry name" value="MraW"/>
    <property type="match status" value="1"/>
</dbReference>
<evidence type="ECO:0000256" key="4">
    <source>
        <dbReference type="ARBA" id="ARBA00022679"/>
    </source>
</evidence>
<feature type="compositionally biased region" description="Basic and acidic residues" evidence="7">
    <location>
        <begin position="295"/>
        <end position="306"/>
    </location>
</feature>
<dbReference type="SUPFAM" id="SSF81799">
    <property type="entry name" value="Putative methyltransferase TM0872, insert domain"/>
    <property type="match status" value="1"/>
</dbReference>
<keyword evidence="3 6" id="KW-0489">Methyltransferase</keyword>
<gene>
    <name evidence="6" type="primary">rsmH</name>
    <name evidence="8" type="ORF">AUC70_09230</name>
</gene>
<feature type="region of interest" description="Disordered" evidence="7">
    <location>
        <begin position="292"/>
        <end position="344"/>
    </location>
</feature>
<feature type="binding site" evidence="6">
    <location>
        <position position="90"/>
    </location>
    <ligand>
        <name>S-adenosyl-L-methionine</name>
        <dbReference type="ChEBI" id="CHEBI:59789"/>
    </ligand>
</feature>
<proteinExistence type="inferred from homology"/>
<dbReference type="FunFam" id="1.10.150.170:FF:000003">
    <property type="entry name" value="Ribosomal RNA small subunit methyltransferase H"/>
    <property type="match status" value="1"/>
</dbReference>
<organism evidence="8 9">
    <name type="scientific">Methyloceanibacter stevinii</name>
    <dbReference type="NCBI Taxonomy" id="1774970"/>
    <lineage>
        <taxon>Bacteria</taxon>
        <taxon>Pseudomonadati</taxon>
        <taxon>Pseudomonadota</taxon>
        <taxon>Alphaproteobacteria</taxon>
        <taxon>Hyphomicrobiales</taxon>
        <taxon>Hyphomicrobiaceae</taxon>
        <taxon>Methyloceanibacter</taxon>
    </lineage>
</organism>
<dbReference type="HAMAP" id="MF_01007">
    <property type="entry name" value="16SrRNA_methyltr_H"/>
    <property type="match status" value="1"/>
</dbReference>
<dbReference type="Proteomes" id="UP000094172">
    <property type="component" value="Unassembled WGS sequence"/>
</dbReference>
<keyword evidence="5 6" id="KW-0949">S-adenosyl-L-methionine</keyword>
<feature type="binding site" evidence="6">
    <location>
        <position position="63"/>
    </location>
    <ligand>
        <name>S-adenosyl-L-methionine</name>
        <dbReference type="ChEBI" id="CHEBI:59789"/>
    </ligand>
</feature>
<feature type="binding site" evidence="6">
    <location>
        <position position="118"/>
    </location>
    <ligand>
        <name>S-adenosyl-L-methionine</name>
        <dbReference type="ChEBI" id="CHEBI:59789"/>
    </ligand>
</feature>
<feature type="binding site" evidence="6">
    <location>
        <begin position="45"/>
        <end position="47"/>
    </location>
    <ligand>
        <name>S-adenosyl-L-methionine</name>
        <dbReference type="ChEBI" id="CHEBI:59789"/>
    </ligand>
</feature>
<dbReference type="SUPFAM" id="SSF53335">
    <property type="entry name" value="S-adenosyl-L-methionine-dependent methyltransferases"/>
    <property type="match status" value="1"/>
</dbReference>
<comment type="function">
    <text evidence="6">Specifically methylates the N4 position of cytidine in position 1402 (C1402) of 16S rRNA.</text>
</comment>
<keyword evidence="4 6" id="KW-0808">Transferase</keyword>
<keyword evidence="6" id="KW-0963">Cytoplasm</keyword>
<comment type="caution">
    <text evidence="8">The sequence shown here is derived from an EMBL/GenBank/DDBJ whole genome shotgun (WGS) entry which is preliminary data.</text>
</comment>
<dbReference type="InterPro" id="IPR023397">
    <property type="entry name" value="SAM-dep_MeTrfase_MraW_recog"/>
</dbReference>
<comment type="subcellular location">
    <subcellularLocation>
        <location evidence="6">Cytoplasm</location>
    </subcellularLocation>
</comment>
<dbReference type="Pfam" id="PF01795">
    <property type="entry name" value="Methyltransf_5"/>
    <property type="match status" value="1"/>
</dbReference>
<comment type="similarity">
    <text evidence="1 6">Belongs to the methyltransferase superfamily. RsmH family.</text>
</comment>
<evidence type="ECO:0000313" key="9">
    <source>
        <dbReference type="Proteomes" id="UP000094172"/>
    </source>
</evidence>